<accession>A0A0E9T0M9</accession>
<dbReference type="AlphaFoldDB" id="A0A0E9T0M9"/>
<name>A0A0E9T0M9_ANGAN</name>
<dbReference type="EMBL" id="GBXM01062309">
    <property type="protein sequence ID" value="JAH46268.1"/>
    <property type="molecule type" value="Transcribed_RNA"/>
</dbReference>
<sequence>MFRRFISACIKLSLSLGTSGHDFSVCQQN</sequence>
<reference evidence="1" key="1">
    <citation type="submission" date="2014-11" db="EMBL/GenBank/DDBJ databases">
        <authorList>
            <person name="Amaro Gonzalez C."/>
        </authorList>
    </citation>
    <scope>NUCLEOTIDE SEQUENCE</scope>
</reference>
<evidence type="ECO:0000313" key="1">
    <source>
        <dbReference type="EMBL" id="JAH46268.1"/>
    </source>
</evidence>
<proteinExistence type="predicted"/>
<reference evidence="1" key="2">
    <citation type="journal article" date="2015" name="Fish Shellfish Immunol.">
        <title>Early steps in the European eel (Anguilla anguilla)-Vibrio vulnificus interaction in the gills: Role of the RtxA13 toxin.</title>
        <authorList>
            <person name="Callol A."/>
            <person name="Pajuelo D."/>
            <person name="Ebbesson L."/>
            <person name="Teles M."/>
            <person name="MacKenzie S."/>
            <person name="Amaro C."/>
        </authorList>
    </citation>
    <scope>NUCLEOTIDE SEQUENCE</scope>
</reference>
<protein>
    <submittedName>
        <fullName evidence="1">Uncharacterized protein</fullName>
    </submittedName>
</protein>
<organism evidence="1">
    <name type="scientific">Anguilla anguilla</name>
    <name type="common">European freshwater eel</name>
    <name type="synonym">Muraena anguilla</name>
    <dbReference type="NCBI Taxonomy" id="7936"/>
    <lineage>
        <taxon>Eukaryota</taxon>
        <taxon>Metazoa</taxon>
        <taxon>Chordata</taxon>
        <taxon>Craniata</taxon>
        <taxon>Vertebrata</taxon>
        <taxon>Euteleostomi</taxon>
        <taxon>Actinopterygii</taxon>
        <taxon>Neopterygii</taxon>
        <taxon>Teleostei</taxon>
        <taxon>Anguilliformes</taxon>
        <taxon>Anguillidae</taxon>
        <taxon>Anguilla</taxon>
    </lineage>
</organism>